<proteinExistence type="predicted"/>
<evidence type="ECO:0000313" key="3">
    <source>
        <dbReference type="Proteomes" id="UP001489902"/>
    </source>
</evidence>
<feature type="compositionally biased region" description="Polar residues" evidence="1">
    <location>
        <begin position="547"/>
        <end position="562"/>
    </location>
</feature>
<evidence type="ECO:0000313" key="2">
    <source>
        <dbReference type="EMBL" id="WZH47197.1"/>
    </source>
</evidence>
<organism evidence="2 3">
    <name type="scientific">Fusarium acuminatum</name>
    <dbReference type="NCBI Taxonomy" id="5515"/>
    <lineage>
        <taxon>Eukaryota</taxon>
        <taxon>Fungi</taxon>
        <taxon>Dikarya</taxon>
        <taxon>Ascomycota</taxon>
        <taxon>Pezizomycotina</taxon>
        <taxon>Sordariomycetes</taxon>
        <taxon>Hypocreomycetidae</taxon>
        <taxon>Hypocreales</taxon>
        <taxon>Nectriaceae</taxon>
        <taxon>Fusarium</taxon>
        <taxon>Fusarium tricinctum species complex</taxon>
    </lineage>
</organism>
<accession>A0ABZ2X591</accession>
<feature type="compositionally biased region" description="Polar residues" evidence="1">
    <location>
        <begin position="525"/>
        <end position="534"/>
    </location>
</feature>
<dbReference type="Proteomes" id="UP001489902">
    <property type="component" value="Chromosome 5"/>
</dbReference>
<reference evidence="2 3" key="1">
    <citation type="submission" date="2024-04" db="EMBL/GenBank/DDBJ databases">
        <title>Complete genome sequence of Fusarium acuminatum.</title>
        <authorList>
            <person name="Lan B."/>
        </authorList>
    </citation>
    <scope>NUCLEOTIDE SEQUENCE [LARGE SCALE GENOMIC DNA]</scope>
    <source>
        <strain evidence="2">1A</strain>
    </source>
</reference>
<dbReference type="EMBL" id="CP151264">
    <property type="protein sequence ID" value="WZH47197.1"/>
    <property type="molecule type" value="Genomic_DNA"/>
</dbReference>
<evidence type="ECO:0000256" key="1">
    <source>
        <dbReference type="SAM" id="MobiDB-lite"/>
    </source>
</evidence>
<name>A0ABZ2X591_9HYPO</name>
<gene>
    <name evidence="2" type="ORF">QYS62_008340</name>
</gene>
<feature type="compositionally biased region" description="Polar residues" evidence="1">
    <location>
        <begin position="614"/>
        <end position="623"/>
    </location>
</feature>
<feature type="compositionally biased region" description="Low complexity" evidence="1">
    <location>
        <begin position="494"/>
        <end position="509"/>
    </location>
</feature>
<feature type="compositionally biased region" description="Polar residues" evidence="1">
    <location>
        <begin position="667"/>
        <end position="687"/>
    </location>
</feature>
<feature type="region of interest" description="Disordered" evidence="1">
    <location>
        <begin position="489"/>
        <end position="697"/>
    </location>
</feature>
<sequence>MSWDRYELGQKNIFYDEKLHLFRAEFLPSHVERVRQFTLDFSCALGGAIDSSGLSEHSLQALINGINPEPALQSAQKAHREAENIVKGGYKEDKWARFFETHFFAALSDSLSVSKEDSRRETDELWTWFSKDSTNGLGSFESIKRPKPDHAFFLPIYHFENKAGIPTISDPEARQWNQVQGPLGTEPFSWSTLKKLNEFGLQPTPRRIFDQEPREADLKCYPWFIVEHKKEKESVRNVSCQAANAAACAVSLVQHSAQYAVKLMDEAHVPPIPAMTTIGSRVTIWLMYYAKDFNAPCSRRSTNEVMTKRRKEGHLLPPTNMIGEIMHAVWNGNMTKLVDTFKLQMILDNLHTWAMREFKPLISTYIDQWKYVHCHPSLDFKNTHAMLVRSKYNRDRTIEQRRAILPIVQDLLEDHATMELDELSHQKVTPLLLGLFMHQICSSERKFIAKEVDRAVEDKLKLLNVNAPHETEFSFRQSQNATTSQATRLFNNGRPASTPRSSPATPLPSVDDDDPNDPDWRDSQHPPSASNQINDALAETSDAEASVAQSSENEFCEHSTTLFRAPEDVETPRATPYQTPIPERPKTHGRNFTPFSPGATSGSAENTPRPERLSGQSTSNTAPHSPGSPLRSQRRRSLKPRTPSGSPVFAGRSPPGQAAWGPGRLFGQQQPSKSPIPRQFQQVSDQESQIRSEGGENNYYIDLTKDSQDESDTSQKAGF</sequence>
<protein>
    <submittedName>
        <fullName evidence="2">Uncharacterized protein</fullName>
    </submittedName>
</protein>
<keyword evidence="3" id="KW-1185">Reference proteome</keyword>